<evidence type="ECO:0000313" key="3">
    <source>
        <dbReference type="EMBL" id="SHH94700.1"/>
    </source>
</evidence>
<evidence type="ECO:0000259" key="2">
    <source>
        <dbReference type="Pfam" id="PF04892"/>
    </source>
</evidence>
<accession>A0A1M5X4C1</accession>
<dbReference type="Pfam" id="PF04892">
    <property type="entry name" value="VanZ"/>
    <property type="match status" value="1"/>
</dbReference>
<evidence type="ECO:0000313" key="4">
    <source>
        <dbReference type="Proteomes" id="UP000184079"/>
    </source>
</evidence>
<feature type="transmembrane region" description="Helical" evidence="1">
    <location>
        <begin position="197"/>
        <end position="217"/>
    </location>
</feature>
<name>A0A1M5X4C1_9BACI</name>
<dbReference type="InterPro" id="IPR047928">
    <property type="entry name" value="Perm_prefix_1"/>
</dbReference>
<dbReference type="PANTHER" id="PTHR36834:SF1">
    <property type="entry name" value="INTEGRAL MEMBRANE PROTEIN"/>
    <property type="match status" value="1"/>
</dbReference>
<protein>
    <submittedName>
        <fullName evidence="3">VanZ like family protein</fullName>
    </submittedName>
</protein>
<dbReference type="AlphaFoldDB" id="A0A1M5X4C1"/>
<dbReference type="RefSeq" id="WP_073012782.1">
    <property type="nucleotide sequence ID" value="NZ_FQXD01000021.1"/>
</dbReference>
<reference evidence="4" key="1">
    <citation type="submission" date="2016-11" db="EMBL/GenBank/DDBJ databases">
        <authorList>
            <person name="Varghese N."/>
            <person name="Submissions S."/>
        </authorList>
    </citation>
    <scope>NUCLEOTIDE SEQUENCE [LARGE SCALE GENOMIC DNA]</scope>
    <source>
        <strain evidence="4">CGMCC 1.6496</strain>
    </source>
</reference>
<keyword evidence="1" id="KW-0472">Membrane</keyword>
<feature type="transmembrane region" description="Helical" evidence="1">
    <location>
        <begin position="82"/>
        <end position="101"/>
    </location>
</feature>
<keyword evidence="4" id="KW-1185">Reference proteome</keyword>
<dbReference type="InterPro" id="IPR053150">
    <property type="entry name" value="Teicoplanin_resist-assoc"/>
</dbReference>
<feature type="transmembrane region" description="Helical" evidence="1">
    <location>
        <begin position="167"/>
        <end position="185"/>
    </location>
</feature>
<dbReference type="NCBIfam" id="NF038403">
    <property type="entry name" value="perm_prefix_1"/>
    <property type="match status" value="1"/>
</dbReference>
<proteinExistence type="predicted"/>
<dbReference type="Proteomes" id="UP000184079">
    <property type="component" value="Unassembled WGS sequence"/>
</dbReference>
<keyword evidence="1" id="KW-0812">Transmembrane</keyword>
<feature type="transmembrane region" description="Helical" evidence="1">
    <location>
        <begin position="223"/>
        <end position="242"/>
    </location>
</feature>
<dbReference type="InterPro" id="IPR006976">
    <property type="entry name" value="VanZ-like"/>
</dbReference>
<gene>
    <name evidence="3" type="ORF">SAMN05421807_12123</name>
</gene>
<evidence type="ECO:0000256" key="1">
    <source>
        <dbReference type="SAM" id="Phobius"/>
    </source>
</evidence>
<keyword evidence="1" id="KW-1133">Transmembrane helix</keyword>
<dbReference type="PANTHER" id="PTHR36834">
    <property type="entry name" value="MEMBRANE PROTEIN-RELATED"/>
    <property type="match status" value="1"/>
</dbReference>
<organism evidence="3 4">
    <name type="scientific">Virgibacillus chiguensis</name>
    <dbReference type="NCBI Taxonomy" id="411959"/>
    <lineage>
        <taxon>Bacteria</taxon>
        <taxon>Bacillati</taxon>
        <taxon>Bacillota</taxon>
        <taxon>Bacilli</taxon>
        <taxon>Bacillales</taxon>
        <taxon>Bacillaceae</taxon>
        <taxon>Virgibacillus</taxon>
    </lineage>
</organism>
<feature type="domain" description="VanZ-like" evidence="2">
    <location>
        <begin position="140"/>
        <end position="239"/>
    </location>
</feature>
<dbReference type="EMBL" id="FQXD01000021">
    <property type="protein sequence ID" value="SHH94700.1"/>
    <property type="molecule type" value="Genomic_DNA"/>
</dbReference>
<sequence>MESTIEAYIHKIVSELHCGEEEKKDMIDEIKDHLYLLIQEYKEDGYSNEVAINKALETFGEQKQLARGLQTSISPFHKICKITTGIFFGLYVLILFLKFFLERMILTATIAKSGDFFNPHVAIPENFTGVFDIEYIHLNANFLPFKTTLQYIMNADSYNVSIIIENTIGNALVFLPLGIFLPLLFSKCHSLLKVSITVTIIILVIESLQLLLCVGQFDVDDIILGTIGSSIGFFCFLFFRRIKNEITAIRRIEKEL</sequence>